<sequence length="120" mass="13556">MSPQSATRAGRASWSKGWAVWVKQLVLYPYLGRVAVPWEKREGLQGYVDFSLFSRFGFLALPPPNTEYMSDYPKVAVLLPGLDRDSKHALHIRYERYTHCVMLATSGSTRKPGFSAVCTK</sequence>
<keyword evidence="2" id="KW-1185">Reference proteome</keyword>
<dbReference type="HOGENOM" id="CLU_2051322_0_0_1"/>
<evidence type="ECO:0000313" key="2">
    <source>
        <dbReference type="Proteomes" id="UP000009172"/>
    </source>
</evidence>
<dbReference type="AlphaFoldDB" id="F2S2I0"/>
<organism evidence="1 2">
    <name type="scientific">Trichophyton tonsurans (strain CBS 112818)</name>
    <name type="common">Scalp ringworm fungus</name>
    <dbReference type="NCBI Taxonomy" id="647933"/>
    <lineage>
        <taxon>Eukaryota</taxon>
        <taxon>Fungi</taxon>
        <taxon>Dikarya</taxon>
        <taxon>Ascomycota</taxon>
        <taxon>Pezizomycotina</taxon>
        <taxon>Eurotiomycetes</taxon>
        <taxon>Eurotiomycetidae</taxon>
        <taxon>Onygenales</taxon>
        <taxon>Arthrodermataceae</taxon>
        <taxon>Trichophyton</taxon>
    </lineage>
</organism>
<evidence type="ECO:0000313" key="1">
    <source>
        <dbReference type="EMBL" id="EGD97779.1"/>
    </source>
</evidence>
<name>F2S2I0_TRIT1</name>
<gene>
    <name evidence="1" type="ORF">TESG_05181</name>
</gene>
<dbReference type="Proteomes" id="UP000009172">
    <property type="component" value="Unassembled WGS sequence"/>
</dbReference>
<protein>
    <submittedName>
        <fullName evidence="1">Uncharacterized protein</fullName>
    </submittedName>
</protein>
<dbReference type="EMBL" id="GG698504">
    <property type="protein sequence ID" value="EGD97779.1"/>
    <property type="molecule type" value="Genomic_DNA"/>
</dbReference>
<proteinExistence type="predicted"/>
<accession>F2S2I0</accession>
<reference evidence="2" key="1">
    <citation type="journal article" date="2012" name="MBio">
        <title>Comparative genome analysis of Trichophyton rubrum and related dermatophytes reveals candidate genes involved in infection.</title>
        <authorList>
            <person name="Martinez D.A."/>
            <person name="Oliver B.G."/>
            <person name="Graeser Y."/>
            <person name="Goldberg J.M."/>
            <person name="Li W."/>
            <person name="Martinez-Rossi N.M."/>
            <person name="Monod M."/>
            <person name="Shelest E."/>
            <person name="Barton R.C."/>
            <person name="Birch E."/>
            <person name="Brakhage A.A."/>
            <person name="Chen Z."/>
            <person name="Gurr S.J."/>
            <person name="Heiman D."/>
            <person name="Heitman J."/>
            <person name="Kosti I."/>
            <person name="Rossi A."/>
            <person name="Saif S."/>
            <person name="Samalova M."/>
            <person name="Saunders C.W."/>
            <person name="Shea T."/>
            <person name="Summerbell R.C."/>
            <person name="Xu J."/>
            <person name="Young S."/>
            <person name="Zeng Q."/>
            <person name="Birren B.W."/>
            <person name="Cuomo C.A."/>
            <person name="White T.C."/>
        </authorList>
    </citation>
    <scope>NUCLEOTIDE SEQUENCE [LARGE SCALE GENOMIC DNA]</scope>
    <source>
        <strain evidence="2">CBS 112818</strain>
    </source>
</reference>